<name>A0A368Q660_SETIT</name>
<evidence type="ECO:0000259" key="3">
    <source>
        <dbReference type="Pfam" id="PF13962"/>
    </source>
</evidence>
<dbReference type="STRING" id="4555.A0A368Q660"/>
<feature type="domain" description="PGG" evidence="3">
    <location>
        <begin position="265"/>
        <end position="364"/>
    </location>
</feature>
<feature type="transmembrane region" description="Helical" evidence="2">
    <location>
        <begin position="306"/>
        <end position="328"/>
    </location>
</feature>
<evidence type="ECO:0000313" key="4">
    <source>
        <dbReference type="EMBL" id="RCV13353.1"/>
    </source>
</evidence>
<dbReference type="InterPro" id="IPR026961">
    <property type="entry name" value="PGG_dom"/>
</dbReference>
<gene>
    <name evidence="4" type="ORF">SETIT_2G339300v2</name>
</gene>
<feature type="transmembrane region" description="Helical" evidence="2">
    <location>
        <begin position="373"/>
        <end position="395"/>
    </location>
</feature>
<keyword evidence="2" id="KW-1133">Transmembrane helix</keyword>
<feature type="transmembrane region" description="Helical" evidence="2">
    <location>
        <begin position="429"/>
        <end position="462"/>
    </location>
</feature>
<dbReference type="SUPFAM" id="SSF48403">
    <property type="entry name" value="Ankyrin repeat"/>
    <property type="match status" value="1"/>
</dbReference>
<dbReference type="EMBL" id="CM003529">
    <property type="protein sequence ID" value="RCV13353.1"/>
    <property type="molecule type" value="Genomic_DNA"/>
</dbReference>
<accession>A0A368Q660</accession>
<proteinExistence type="predicted"/>
<feature type="region of interest" description="Disordered" evidence="1">
    <location>
        <begin position="213"/>
        <end position="258"/>
    </location>
</feature>
<dbReference type="AlphaFoldDB" id="A0A368Q660"/>
<dbReference type="Pfam" id="PF13962">
    <property type="entry name" value="PGG"/>
    <property type="match status" value="1"/>
</dbReference>
<dbReference type="PANTHER" id="PTHR24121">
    <property type="entry name" value="NO MECHANORECEPTOR POTENTIAL C, ISOFORM D-RELATED"/>
    <property type="match status" value="1"/>
</dbReference>
<evidence type="ECO:0000256" key="2">
    <source>
        <dbReference type="SAM" id="Phobius"/>
    </source>
</evidence>
<dbReference type="Pfam" id="PF12796">
    <property type="entry name" value="Ank_2"/>
    <property type="match status" value="2"/>
</dbReference>
<dbReference type="SMART" id="SM00248">
    <property type="entry name" value="ANK"/>
    <property type="match status" value="5"/>
</dbReference>
<organism evidence="4">
    <name type="scientific">Setaria italica</name>
    <name type="common">Foxtail millet</name>
    <name type="synonym">Panicum italicum</name>
    <dbReference type="NCBI Taxonomy" id="4555"/>
    <lineage>
        <taxon>Eukaryota</taxon>
        <taxon>Viridiplantae</taxon>
        <taxon>Streptophyta</taxon>
        <taxon>Embryophyta</taxon>
        <taxon>Tracheophyta</taxon>
        <taxon>Spermatophyta</taxon>
        <taxon>Magnoliopsida</taxon>
        <taxon>Liliopsida</taxon>
        <taxon>Poales</taxon>
        <taxon>Poaceae</taxon>
        <taxon>PACMAD clade</taxon>
        <taxon>Panicoideae</taxon>
        <taxon>Panicodae</taxon>
        <taxon>Paniceae</taxon>
        <taxon>Cenchrinae</taxon>
        <taxon>Setaria</taxon>
    </lineage>
</organism>
<feature type="transmembrane region" description="Helical" evidence="2">
    <location>
        <begin position="349"/>
        <end position="367"/>
    </location>
</feature>
<dbReference type="InterPro" id="IPR036770">
    <property type="entry name" value="Ankyrin_rpt-contain_sf"/>
</dbReference>
<sequence>MSESLVAPVEFGPEQMTLGTELLRVLTTGDAARLKELLRSEGRPRADGHVAIEVNGASTGAAPSPVRTGCLLGVTSNGNTALYLAASRGHAELAALVGERAPSLVATRNGGLDTPLHCAAKAGSRDVAACLLSLMRAAAAGGAEEAAVAALRARNRLGATALHEAVRLGRAAAVELFMAEAPEMTSVTTDVGVSPLYLAAETRSEQMVRQLLRPSADGTPSPASAAGRHGRTALHAAATVSKDRTPTTEEAAASDEEHDMLRNGAIGSVLIATVAFAAAFIVPGGFVADDHRSAAGTAILARRAFVASDTMAFLCSIVATSFLIYGGARENPRSHRLWYKILASRLMPMAARFMIAAFAFGFHLVLVDGANRGLIVFVYTVSMAPMLFCFPDVWIPLQLLGMAKAVWRRAGWRGLVNVHKRPMSPLHLVQLFVGSFLFQYLVGTLLVVLIATTFAVAIALSIRLPNY</sequence>
<reference evidence="4" key="1">
    <citation type="journal article" date="2012" name="Nat. Biotechnol.">
        <title>Reference genome sequence of the model plant Setaria.</title>
        <authorList>
            <person name="Bennetzen J.L."/>
            <person name="Schmutz J."/>
            <person name="Wang H."/>
            <person name="Percifield R."/>
            <person name="Hawkins J."/>
            <person name="Pontaroli A.C."/>
            <person name="Estep M."/>
            <person name="Feng L."/>
            <person name="Vaughn J.N."/>
            <person name="Grimwood J."/>
            <person name="Jenkins J."/>
            <person name="Barry K."/>
            <person name="Lindquist E."/>
            <person name="Hellsten U."/>
            <person name="Deshpande S."/>
            <person name="Wang X."/>
            <person name="Wu X."/>
            <person name="Mitros T."/>
            <person name="Triplett J."/>
            <person name="Yang X."/>
            <person name="Ye C.Y."/>
            <person name="Mauro-Herrera M."/>
            <person name="Wang L."/>
            <person name="Li P."/>
            <person name="Sharma M."/>
            <person name="Sharma R."/>
            <person name="Ronald P.C."/>
            <person name="Panaud O."/>
            <person name="Kellogg E.A."/>
            <person name="Brutnell T.P."/>
            <person name="Doust A.N."/>
            <person name="Tuskan G.A."/>
            <person name="Rokhsar D."/>
            <person name="Devos K.M."/>
        </authorList>
    </citation>
    <scope>NUCLEOTIDE SEQUENCE [LARGE SCALE GENOMIC DNA]</scope>
    <source>
        <strain evidence="4">Yugu1</strain>
    </source>
</reference>
<dbReference type="OrthoDB" id="689245at2759"/>
<keyword evidence="2" id="KW-0472">Membrane</keyword>
<dbReference type="Gene3D" id="1.25.40.20">
    <property type="entry name" value="Ankyrin repeat-containing domain"/>
    <property type="match status" value="2"/>
</dbReference>
<dbReference type="PANTHER" id="PTHR24121:SF21">
    <property type="entry name" value="ANKYRIN REPEAT FAMILY PROTEIN"/>
    <property type="match status" value="1"/>
</dbReference>
<keyword evidence="2" id="KW-0812">Transmembrane</keyword>
<feature type="transmembrane region" description="Helical" evidence="2">
    <location>
        <begin position="265"/>
        <end position="286"/>
    </location>
</feature>
<evidence type="ECO:0000256" key="1">
    <source>
        <dbReference type="SAM" id="MobiDB-lite"/>
    </source>
</evidence>
<dbReference type="InterPro" id="IPR002110">
    <property type="entry name" value="Ankyrin_rpt"/>
</dbReference>
<protein>
    <recommendedName>
        <fullName evidence="3">PGG domain-containing protein</fullName>
    </recommendedName>
</protein>
<reference evidence="4" key="2">
    <citation type="submission" date="2015-07" db="EMBL/GenBank/DDBJ databases">
        <authorList>
            <person name="Noorani M."/>
        </authorList>
    </citation>
    <scope>NUCLEOTIDE SEQUENCE</scope>
    <source>
        <strain evidence="4">Yugu1</strain>
    </source>
</reference>